<dbReference type="Pfam" id="PF01048">
    <property type="entry name" value="PNP_UDP_1"/>
    <property type="match status" value="1"/>
</dbReference>
<dbReference type="Proteomes" id="UP000777438">
    <property type="component" value="Unassembled WGS sequence"/>
</dbReference>
<dbReference type="SUPFAM" id="SSF52540">
    <property type="entry name" value="P-loop containing nucleoside triphosphate hydrolases"/>
    <property type="match status" value="1"/>
</dbReference>
<dbReference type="InterPro" id="IPR011600">
    <property type="entry name" value="Pept_C14_caspase"/>
</dbReference>
<keyword evidence="3" id="KW-0865">Zymogen</keyword>
<evidence type="ECO:0000256" key="3">
    <source>
        <dbReference type="ARBA" id="ARBA00023145"/>
    </source>
</evidence>
<evidence type="ECO:0000256" key="1">
    <source>
        <dbReference type="ARBA" id="ARBA00022703"/>
    </source>
</evidence>
<proteinExistence type="predicted"/>
<dbReference type="InterPro" id="IPR011990">
    <property type="entry name" value="TPR-like_helical_dom_sf"/>
</dbReference>
<protein>
    <submittedName>
        <fullName evidence="8">Caspase domain-containing protein</fullName>
    </submittedName>
</protein>
<dbReference type="EMBL" id="JAGPYM010000027">
    <property type="protein sequence ID" value="KAH6880031.1"/>
    <property type="molecule type" value="Genomic_DNA"/>
</dbReference>
<dbReference type="Pfam" id="PF13374">
    <property type="entry name" value="TPR_10"/>
    <property type="match status" value="2"/>
</dbReference>
<feature type="compositionally biased region" description="Polar residues" evidence="4">
    <location>
        <begin position="1027"/>
        <end position="1056"/>
    </location>
</feature>
<evidence type="ECO:0000259" key="7">
    <source>
        <dbReference type="Pfam" id="PF01048"/>
    </source>
</evidence>
<keyword evidence="2" id="KW-0378">Hydrolase</keyword>
<comment type="caution">
    <text evidence="8">The sequence shown here is derived from an EMBL/GenBank/DDBJ whole genome shotgun (WGS) entry which is preliminary data.</text>
</comment>
<evidence type="ECO:0000313" key="9">
    <source>
        <dbReference type="Proteomes" id="UP000777438"/>
    </source>
</evidence>
<dbReference type="GO" id="GO:0006508">
    <property type="term" value="P:proteolysis"/>
    <property type="evidence" value="ECO:0007669"/>
    <property type="project" value="InterPro"/>
</dbReference>
<dbReference type="InterPro" id="IPR035994">
    <property type="entry name" value="Nucleoside_phosphorylase_sf"/>
</dbReference>
<dbReference type="GO" id="GO:0006915">
    <property type="term" value="P:apoptotic process"/>
    <property type="evidence" value="ECO:0007669"/>
    <property type="project" value="UniProtKB-KW"/>
</dbReference>
<dbReference type="SUPFAM" id="SSF48452">
    <property type="entry name" value="TPR-like"/>
    <property type="match status" value="1"/>
</dbReference>
<dbReference type="InterPro" id="IPR027417">
    <property type="entry name" value="P-loop_NTPase"/>
</dbReference>
<dbReference type="GO" id="GO:0009116">
    <property type="term" value="P:nucleoside metabolic process"/>
    <property type="evidence" value="ECO:0007669"/>
    <property type="project" value="InterPro"/>
</dbReference>
<dbReference type="GO" id="GO:0004197">
    <property type="term" value="F:cysteine-type endopeptidase activity"/>
    <property type="evidence" value="ECO:0007669"/>
    <property type="project" value="InterPro"/>
</dbReference>
<dbReference type="Gene3D" id="1.25.40.10">
    <property type="entry name" value="Tetratricopeptide repeat domain"/>
    <property type="match status" value="2"/>
</dbReference>
<dbReference type="InterPro" id="IPR019734">
    <property type="entry name" value="TPR_rpt"/>
</dbReference>
<dbReference type="Pfam" id="PF00656">
    <property type="entry name" value="Peptidase_C14"/>
    <property type="match status" value="1"/>
</dbReference>
<dbReference type="InterPro" id="IPR053137">
    <property type="entry name" value="NLR-like"/>
</dbReference>
<dbReference type="SUPFAM" id="SSF53167">
    <property type="entry name" value="Purine and uridine phosphorylases"/>
    <property type="match status" value="1"/>
</dbReference>
<dbReference type="InterPro" id="IPR002182">
    <property type="entry name" value="NB-ARC"/>
</dbReference>
<evidence type="ECO:0000256" key="2">
    <source>
        <dbReference type="ARBA" id="ARBA00022807"/>
    </source>
</evidence>
<dbReference type="OrthoDB" id="626167at2759"/>
<feature type="domain" description="Nucleoside phosphorylase" evidence="7">
    <location>
        <begin position="37"/>
        <end position="296"/>
    </location>
</feature>
<dbReference type="Pfam" id="PF13424">
    <property type="entry name" value="TPR_12"/>
    <property type="match status" value="2"/>
</dbReference>
<dbReference type="SUPFAM" id="SSF52129">
    <property type="entry name" value="Caspase-like"/>
    <property type="match status" value="1"/>
</dbReference>
<dbReference type="SMART" id="SM00028">
    <property type="entry name" value="TPR"/>
    <property type="match status" value="5"/>
</dbReference>
<feature type="domain" description="NB-ARC" evidence="6">
    <location>
        <begin position="388"/>
        <end position="546"/>
    </location>
</feature>
<keyword evidence="9" id="KW-1185">Reference proteome</keyword>
<evidence type="ECO:0000259" key="6">
    <source>
        <dbReference type="Pfam" id="PF00931"/>
    </source>
</evidence>
<gene>
    <name evidence="8" type="ORF">B0T10DRAFT_446945</name>
</gene>
<dbReference type="Gene3D" id="3.40.50.12660">
    <property type="match status" value="1"/>
</dbReference>
<dbReference type="InterPro" id="IPR000845">
    <property type="entry name" value="Nucleoside_phosphorylase_d"/>
</dbReference>
<dbReference type="PANTHER" id="PTHR46082:SF11">
    <property type="entry name" value="AAA+ ATPASE DOMAIN-CONTAINING PROTEIN-RELATED"/>
    <property type="match status" value="1"/>
</dbReference>
<keyword evidence="2" id="KW-0645">Protease</keyword>
<feature type="domain" description="Peptidase C14 caspase" evidence="5">
    <location>
        <begin position="1091"/>
        <end position="1369"/>
    </location>
</feature>
<dbReference type="Pfam" id="PF00931">
    <property type="entry name" value="NB-ARC"/>
    <property type="match status" value="1"/>
</dbReference>
<dbReference type="PANTHER" id="PTHR46082">
    <property type="entry name" value="ATP/GTP-BINDING PROTEIN-RELATED"/>
    <property type="match status" value="1"/>
</dbReference>
<evidence type="ECO:0000313" key="8">
    <source>
        <dbReference type="EMBL" id="KAH6880031.1"/>
    </source>
</evidence>
<accession>A0A9P8VYI5</accession>
<feature type="region of interest" description="Disordered" evidence="4">
    <location>
        <begin position="1027"/>
        <end position="1076"/>
    </location>
</feature>
<sequence length="1377" mass="153383">MDDGTTISSSHPLKRQRAFDHDLGNAPTPLHDEYTVAWICALHIEMAAARAMLDKTHGDLPRQDNDSNTYTLGSIKDHNIVIACLPTSQYGTNNAANVLTHLIRTFPSIHLALMVGIGGGVPLNADIRLGDIVVGTKVIQHDLGKLVGDKQIQPTAIPRTLQPFLGTAISTLQSKHELSPFQVSSILGERFQGRPEYGRPSSPDRLFQAAYDHEPATPTCDGCDQSKLVLRGRRVSNDPMIHYGAIASGNQVIRHGITRDDIAGRLHVICFEMEAAGLMDLLPCLPIRGICDYSDSHKNKKWQRYAALTAAAYASELLDVLPVAEAHSKAIYVPKRHKIGFEQNNQCHANPRSQERHFMVPFGRNREFVGREAILLQLLEKTPPSADGDDCQRIAIEGLGGVGKTQIALEAVFRVRDEYPDCSVFWVPAVDATSFENAYRGIGRQLKVNGIDEAKADVGILVKTALSESTSSWLLVIDNADDVESLFGDAKTASLAKWLPFNRNGSIVFTTRNHEVTVGLDIPTSNVFTVGEMSRDESIKMLQRNIKESQAPDFEHATSLLDFLVDLPLAIKQASAYMAKTGISTAKYLEYCRSSDKRLIKLLSKDFEDRGRYEKIMNPVATTWLISFEHISRDNKLAAEYLRFMCFLAEKGVPASLLPPADEEFEDDEIERDEAIGILKAYAFVSERSESNLFDMHRLVRLAMRNWIEKEKRLGECVTLVVRRLAIVFPRPLHENRDRWLKYLPHGQTALDLSEAVDDDEAKSRLLFNIGVCLYLLGKYQQAEKAHRAGLQLRQKAMGAEHTDTLSSMNSLANVLQRQGRYWQAEEMHQQTLELRQKVLGQQHPDTLASMNNLALLFINQGKYEGGERLHRRTLELRQAVLGKEHPDTLASMHNLTHLLDGKERYEEVEQTCRQILDLMARANGKEHPDTLMSMNSLANILQRQDRSQEAEDLHRQTLELRQKVLGPDHPDTLASMNNLALLFDSRGMYDEAEQLHRQTLELRQTVLGKEHPDTLASMKNLSCTLQHPSPLSQKTLSPGASPSNIFFQPSPSTAYRSRPTGPPPPPSAPQQFGHGAPNSFRFTYSSCTGRKKALLIGINYFDQRGQLRGCINDVRNMAVYLSEDFGYKREDIRILTDDQGPICQPTKQNILHAMGWLVKDAQPNDSLFFHYSGHGGQAKNLDGDEEDSFNEVIYPVDFRQAGHISDDEMQHIMVNPLLPGVRLTALFDSCHSGTALNLPYIYSTQGILKEPNLAKVAGQGLLGVISAYSQGDLGDVSSNVLSFIKKAANGDGARDPMAKTSRADVILLSGSKDDQASSDGATGGMSWAFVSALKKNSQQSYIQLLHSVRDELATRYAQKPQLSCSHPLDTNLPFIM</sequence>
<keyword evidence="2" id="KW-0788">Thiol protease</keyword>
<name>A0A9P8VYI5_9HYPO</name>
<dbReference type="Gene3D" id="3.40.50.300">
    <property type="entry name" value="P-loop containing nucleotide triphosphate hydrolases"/>
    <property type="match status" value="1"/>
</dbReference>
<dbReference type="Gene3D" id="3.40.50.1580">
    <property type="entry name" value="Nucleoside phosphorylase domain"/>
    <property type="match status" value="1"/>
</dbReference>
<dbReference type="PRINTS" id="PR00381">
    <property type="entry name" value="KINESINLIGHT"/>
</dbReference>
<reference evidence="8 9" key="1">
    <citation type="journal article" date="2021" name="Nat. Commun.">
        <title>Genetic determinants of endophytism in the Arabidopsis root mycobiome.</title>
        <authorList>
            <person name="Mesny F."/>
            <person name="Miyauchi S."/>
            <person name="Thiergart T."/>
            <person name="Pickel B."/>
            <person name="Atanasova L."/>
            <person name="Karlsson M."/>
            <person name="Huettel B."/>
            <person name="Barry K.W."/>
            <person name="Haridas S."/>
            <person name="Chen C."/>
            <person name="Bauer D."/>
            <person name="Andreopoulos W."/>
            <person name="Pangilinan J."/>
            <person name="LaButti K."/>
            <person name="Riley R."/>
            <person name="Lipzen A."/>
            <person name="Clum A."/>
            <person name="Drula E."/>
            <person name="Henrissat B."/>
            <person name="Kohler A."/>
            <person name="Grigoriev I.V."/>
            <person name="Martin F.M."/>
            <person name="Hacquard S."/>
        </authorList>
    </citation>
    <scope>NUCLEOTIDE SEQUENCE [LARGE SCALE GENOMIC DNA]</scope>
    <source>
        <strain evidence="8 9">MPI-CAGE-CH-0241</strain>
    </source>
</reference>
<organism evidence="8 9">
    <name type="scientific">Thelonectria olida</name>
    <dbReference type="NCBI Taxonomy" id="1576542"/>
    <lineage>
        <taxon>Eukaryota</taxon>
        <taxon>Fungi</taxon>
        <taxon>Dikarya</taxon>
        <taxon>Ascomycota</taxon>
        <taxon>Pezizomycotina</taxon>
        <taxon>Sordariomycetes</taxon>
        <taxon>Hypocreomycetidae</taxon>
        <taxon>Hypocreales</taxon>
        <taxon>Nectriaceae</taxon>
        <taxon>Thelonectria</taxon>
    </lineage>
</organism>
<evidence type="ECO:0000256" key="4">
    <source>
        <dbReference type="SAM" id="MobiDB-lite"/>
    </source>
</evidence>
<dbReference type="InterPro" id="IPR029030">
    <property type="entry name" value="Caspase-like_dom_sf"/>
</dbReference>
<evidence type="ECO:0000259" key="5">
    <source>
        <dbReference type="Pfam" id="PF00656"/>
    </source>
</evidence>
<keyword evidence="1" id="KW-0053">Apoptosis</keyword>
<dbReference type="GO" id="GO:0043531">
    <property type="term" value="F:ADP binding"/>
    <property type="evidence" value="ECO:0007669"/>
    <property type="project" value="InterPro"/>
</dbReference>